<accession>A0A4Z1C9J5</accession>
<evidence type="ECO:0000313" key="4">
    <source>
        <dbReference type="Proteomes" id="UP000297972"/>
    </source>
</evidence>
<dbReference type="Proteomes" id="UP000297972">
    <property type="component" value="Unassembled WGS sequence"/>
</dbReference>
<reference evidence="3 4" key="1">
    <citation type="submission" date="2019-03" db="EMBL/GenBank/DDBJ databases">
        <authorList>
            <person name="Li J."/>
        </authorList>
    </citation>
    <scope>NUCLEOTIDE SEQUENCE [LARGE SCALE GENOMIC DNA]</scope>
    <source>
        <strain evidence="3 4">3058</strain>
    </source>
</reference>
<feature type="domain" description="Peptidoglycan binding-like" evidence="2">
    <location>
        <begin position="108"/>
        <end position="159"/>
    </location>
</feature>
<dbReference type="EMBL" id="SRPG01000140">
    <property type="protein sequence ID" value="TGN56707.1"/>
    <property type="molecule type" value="Genomic_DNA"/>
</dbReference>
<dbReference type="OrthoDB" id="8092964at2"/>
<dbReference type="InterPro" id="IPR036366">
    <property type="entry name" value="PGBDSf"/>
</dbReference>
<proteinExistence type="predicted"/>
<feature type="domain" description="Peptidoglycan binding-like" evidence="2">
    <location>
        <begin position="194"/>
        <end position="247"/>
    </location>
</feature>
<keyword evidence="4" id="KW-1185">Reference proteome</keyword>
<dbReference type="Pfam" id="PF01471">
    <property type="entry name" value="PG_binding_1"/>
    <property type="match status" value="3"/>
</dbReference>
<dbReference type="InterPro" id="IPR036365">
    <property type="entry name" value="PGBD-like_sf"/>
</dbReference>
<dbReference type="InterPro" id="IPR002477">
    <property type="entry name" value="Peptidoglycan-bd-like"/>
</dbReference>
<feature type="chain" id="PRO_5021466397" evidence="1">
    <location>
        <begin position="24"/>
        <end position="338"/>
    </location>
</feature>
<evidence type="ECO:0000313" key="3">
    <source>
        <dbReference type="EMBL" id="TGN56707.1"/>
    </source>
</evidence>
<organism evidence="3 4">
    <name type="scientific">Paracoccus liaowanqingii</name>
    <dbReference type="NCBI Taxonomy" id="2560053"/>
    <lineage>
        <taxon>Bacteria</taxon>
        <taxon>Pseudomonadati</taxon>
        <taxon>Pseudomonadota</taxon>
        <taxon>Alphaproteobacteria</taxon>
        <taxon>Rhodobacterales</taxon>
        <taxon>Paracoccaceae</taxon>
        <taxon>Paracoccus</taxon>
    </lineage>
</organism>
<name>A0A4Z1C9J5_9RHOB</name>
<gene>
    <name evidence="3" type="ORF">E4L95_13965</name>
</gene>
<feature type="domain" description="Peptidoglycan binding-like" evidence="2">
    <location>
        <begin position="279"/>
        <end position="331"/>
    </location>
</feature>
<evidence type="ECO:0000256" key="1">
    <source>
        <dbReference type="SAM" id="SignalP"/>
    </source>
</evidence>
<feature type="signal peptide" evidence="1">
    <location>
        <begin position="1"/>
        <end position="23"/>
    </location>
</feature>
<dbReference type="Gene3D" id="1.10.101.10">
    <property type="entry name" value="PGBD-like superfamily/PGBD"/>
    <property type="match status" value="3"/>
</dbReference>
<dbReference type="SUPFAM" id="SSF47090">
    <property type="entry name" value="PGBD-like"/>
    <property type="match status" value="3"/>
</dbReference>
<dbReference type="AlphaFoldDB" id="A0A4Z1C9J5"/>
<evidence type="ECO:0000259" key="2">
    <source>
        <dbReference type="Pfam" id="PF01471"/>
    </source>
</evidence>
<dbReference type="RefSeq" id="WP_135818126.1">
    <property type="nucleotide sequence ID" value="NZ_SRPG01000140.1"/>
</dbReference>
<sequence>MKRLCLPLMIASAIVFTSHMARADPDLGEMVGTIARTLLEQQQVAQEGALWEGVVENGSAAAYRQYLNTYPDGAHARDARQRLSNLEAGTSTGSNAARAEAQLGLTQANRMIIQRRLAALGHYRSGIDGDFGAGTRQAIAGWQKSRRLSVTGYLNANQSRVLLEGGRTPAAPTAGLNNSASSAAQVELELGLTRNQRVQIQRDLMTLGYDPKGVDGLFGAGTREAIQLWQRSGNESVTGYVTASQIRSLQTSAAARDTGATPSRAAVIDEQLLGLTPTERVEIQQQLVRLGYLTGRLDGVFGSASRKAIGRWQGDNGMAESGYLTAEQVRTLQRQGRV</sequence>
<keyword evidence="1" id="KW-0732">Signal</keyword>
<comment type="caution">
    <text evidence="3">The sequence shown here is derived from an EMBL/GenBank/DDBJ whole genome shotgun (WGS) entry which is preliminary data.</text>
</comment>
<protein>
    <submittedName>
        <fullName evidence="3">Peptidoglycan-binding protein</fullName>
    </submittedName>
</protein>